<proteinExistence type="predicted"/>
<feature type="compositionally biased region" description="Gly residues" evidence="1">
    <location>
        <begin position="1"/>
        <end position="10"/>
    </location>
</feature>
<keyword evidence="3" id="KW-1185">Reference proteome</keyword>
<dbReference type="AlphaFoldDB" id="A0A1V0AGY3"/>
<feature type="compositionally biased region" description="Basic and acidic residues" evidence="1">
    <location>
        <begin position="61"/>
        <end position="81"/>
    </location>
</feature>
<feature type="compositionally biased region" description="Basic and acidic residues" evidence="1">
    <location>
        <begin position="17"/>
        <end position="27"/>
    </location>
</feature>
<gene>
    <name evidence="2" type="ORF">BKM31_55330</name>
</gene>
<evidence type="ECO:0000256" key="1">
    <source>
        <dbReference type="SAM" id="MobiDB-lite"/>
    </source>
</evidence>
<evidence type="ECO:0000313" key="2">
    <source>
        <dbReference type="EMBL" id="AQZ69439.1"/>
    </source>
</evidence>
<protein>
    <submittedName>
        <fullName evidence="2">Uncharacterized protein</fullName>
    </submittedName>
</protein>
<name>A0A1V0AGY3_9ACTN</name>
<dbReference type="STRING" id="1909395.BKM31_55330"/>
<reference evidence="3" key="1">
    <citation type="journal article" date="2017" name="Med. Chem. Commun.">
        <title>Nonomuraea sp. ATCC 55076 harbours the largest actinomycete chromosome to date and the kistamicin biosynthetic gene cluster.</title>
        <authorList>
            <person name="Nazari B."/>
            <person name="Forneris C.C."/>
            <person name="Gibson M.I."/>
            <person name="Moon K."/>
            <person name="Schramma K.R."/>
            <person name="Seyedsayamdost M.R."/>
        </authorList>
    </citation>
    <scope>NUCLEOTIDE SEQUENCE [LARGE SCALE GENOMIC DNA]</scope>
    <source>
        <strain evidence="3">ATCC 55076</strain>
    </source>
</reference>
<dbReference type="KEGG" id="noa:BKM31_55330"/>
<evidence type="ECO:0000313" key="3">
    <source>
        <dbReference type="Proteomes" id="UP000190797"/>
    </source>
</evidence>
<dbReference type="EMBL" id="CP017717">
    <property type="protein sequence ID" value="AQZ69439.1"/>
    <property type="molecule type" value="Genomic_DNA"/>
</dbReference>
<accession>A0A1V0AGY3</accession>
<organism evidence="2 3">
    <name type="scientific">[Actinomadura] parvosata subsp. kistnae</name>
    <dbReference type="NCBI Taxonomy" id="1909395"/>
    <lineage>
        <taxon>Bacteria</taxon>
        <taxon>Bacillati</taxon>
        <taxon>Actinomycetota</taxon>
        <taxon>Actinomycetes</taxon>
        <taxon>Streptosporangiales</taxon>
        <taxon>Streptosporangiaceae</taxon>
        <taxon>Nonomuraea</taxon>
    </lineage>
</organism>
<feature type="region of interest" description="Disordered" evidence="1">
    <location>
        <begin position="1"/>
        <end position="81"/>
    </location>
</feature>
<sequence length="81" mass="8885">MPGASGGLLGLLGPLDTDLRAQRRHGDQQGGRAQRHASEHADHAGPLIQHLQHLCGQVQRIGKEPHQHGRQHDDRHDPPQP</sequence>
<dbReference type="Proteomes" id="UP000190797">
    <property type="component" value="Chromosome"/>
</dbReference>